<dbReference type="AlphaFoldDB" id="A0A8H7UW60"/>
<organism evidence="2 3">
    <name type="scientific">Mucor saturninus</name>
    <dbReference type="NCBI Taxonomy" id="64648"/>
    <lineage>
        <taxon>Eukaryota</taxon>
        <taxon>Fungi</taxon>
        <taxon>Fungi incertae sedis</taxon>
        <taxon>Mucoromycota</taxon>
        <taxon>Mucoromycotina</taxon>
        <taxon>Mucoromycetes</taxon>
        <taxon>Mucorales</taxon>
        <taxon>Mucorineae</taxon>
        <taxon>Mucoraceae</taxon>
        <taxon>Mucor</taxon>
    </lineage>
</organism>
<dbReference type="OrthoDB" id="329272at2759"/>
<proteinExistence type="predicted"/>
<dbReference type="InterPro" id="IPR000182">
    <property type="entry name" value="GNAT_dom"/>
</dbReference>
<reference evidence="2" key="1">
    <citation type="submission" date="2020-12" db="EMBL/GenBank/DDBJ databases">
        <title>Metabolic potential, ecology and presence of endohyphal bacteria is reflected in genomic diversity of Mucoromycotina.</title>
        <authorList>
            <person name="Muszewska A."/>
            <person name="Okrasinska A."/>
            <person name="Steczkiewicz K."/>
            <person name="Drgas O."/>
            <person name="Orlowska M."/>
            <person name="Perlinska-Lenart U."/>
            <person name="Aleksandrzak-Piekarczyk T."/>
            <person name="Szatraj K."/>
            <person name="Zielenkiewicz U."/>
            <person name="Pilsyk S."/>
            <person name="Malc E."/>
            <person name="Mieczkowski P."/>
            <person name="Kruszewska J.S."/>
            <person name="Biernat P."/>
            <person name="Pawlowska J."/>
        </authorList>
    </citation>
    <scope>NUCLEOTIDE SEQUENCE</scope>
    <source>
        <strain evidence="2">WA0000017839</strain>
    </source>
</reference>
<sequence length="160" mass="18336">MSKFSNVSVEQLITPTERKDALKVRIAVFVDEQKYSMESELDSYDDVSEHWAAYCDETNEDGSIRKHVPVGTIRLIPQPQHVAKLGRLAVLSSARGLYIGQKLVKSFIQHCKDNGFHSIVLHSQYPRRGFYAKLGFVIEEGDEIFDEDGTPHIRMWLRNI</sequence>
<dbReference type="PANTHER" id="PTHR13355">
    <property type="entry name" value="GLUCOSAMINE 6-PHOSPHATE N-ACETYLTRANSFERASE"/>
    <property type="match status" value="1"/>
</dbReference>
<dbReference type="Gene3D" id="3.40.630.30">
    <property type="match status" value="1"/>
</dbReference>
<accession>A0A8H7UW60</accession>
<dbReference type="GO" id="GO:0008080">
    <property type="term" value="F:N-acetyltransferase activity"/>
    <property type="evidence" value="ECO:0007669"/>
    <property type="project" value="TreeGrafter"/>
</dbReference>
<dbReference type="GO" id="GO:0006048">
    <property type="term" value="P:UDP-N-acetylglucosamine biosynthetic process"/>
    <property type="evidence" value="ECO:0007669"/>
    <property type="project" value="UniProtKB-UniPathway"/>
</dbReference>
<dbReference type="PANTHER" id="PTHR13355:SF22">
    <property type="entry name" value="SLL0786 PROTEIN"/>
    <property type="match status" value="1"/>
</dbReference>
<dbReference type="PROSITE" id="PS51186">
    <property type="entry name" value="GNAT"/>
    <property type="match status" value="1"/>
</dbReference>
<gene>
    <name evidence="2" type="ORF">INT47_011151</name>
</gene>
<evidence type="ECO:0000313" key="2">
    <source>
        <dbReference type="EMBL" id="KAG2192909.1"/>
    </source>
</evidence>
<keyword evidence="3" id="KW-1185">Reference proteome</keyword>
<evidence type="ECO:0000259" key="1">
    <source>
        <dbReference type="PROSITE" id="PS51186"/>
    </source>
</evidence>
<dbReference type="SUPFAM" id="SSF55729">
    <property type="entry name" value="Acyl-CoA N-acyltransferases (Nat)"/>
    <property type="match status" value="1"/>
</dbReference>
<dbReference type="InterPro" id="IPR016181">
    <property type="entry name" value="Acyl_CoA_acyltransferase"/>
</dbReference>
<comment type="caution">
    <text evidence="2">The sequence shown here is derived from an EMBL/GenBank/DDBJ whole genome shotgun (WGS) entry which is preliminary data.</text>
</comment>
<dbReference type="Pfam" id="PF00583">
    <property type="entry name" value="Acetyltransf_1"/>
    <property type="match status" value="1"/>
</dbReference>
<dbReference type="UniPathway" id="UPA00113">
    <property type="reaction ID" value="UER00529"/>
</dbReference>
<protein>
    <recommendedName>
        <fullName evidence="1">N-acetyltransferase domain-containing protein</fullName>
    </recommendedName>
</protein>
<name>A0A8H7UW60_9FUNG</name>
<feature type="domain" description="N-acetyltransferase" evidence="1">
    <location>
        <begin position="8"/>
        <end position="160"/>
    </location>
</feature>
<evidence type="ECO:0000313" key="3">
    <source>
        <dbReference type="Proteomes" id="UP000603453"/>
    </source>
</evidence>
<dbReference type="EMBL" id="JAEPRD010000261">
    <property type="protein sequence ID" value="KAG2192909.1"/>
    <property type="molecule type" value="Genomic_DNA"/>
</dbReference>
<dbReference type="CDD" id="cd04301">
    <property type="entry name" value="NAT_SF"/>
    <property type="match status" value="1"/>
</dbReference>
<dbReference type="InterPro" id="IPR039143">
    <property type="entry name" value="GNPNAT1-like"/>
</dbReference>
<dbReference type="Proteomes" id="UP000603453">
    <property type="component" value="Unassembled WGS sequence"/>
</dbReference>